<protein>
    <recommendedName>
        <fullName evidence="2">Biotin transporter</fullName>
    </recommendedName>
</protein>
<proteinExistence type="inferred from homology"/>
<dbReference type="PANTHER" id="PTHR34295:SF1">
    <property type="entry name" value="BIOTIN TRANSPORTER BIOY"/>
    <property type="match status" value="1"/>
</dbReference>
<dbReference type="PIRSF" id="PIRSF016661">
    <property type="entry name" value="BioY"/>
    <property type="match status" value="1"/>
</dbReference>
<feature type="transmembrane region" description="Helical" evidence="3">
    <location>
        <begin position="149"/>
        <end position="171"/>
    </location>
</feature>
<feature type="transmembrane region" description="Helical" evidence="3">
    <location>
        <begin position="119"/>
        <end position="137"/>
    </location>
</feature>
<evidence type="ECO:0000256" key="2">
    <source>
        <dbReference type="PIRNR" id="PIRNR016661"/>
    </source>
</evidence>
<reference evidence="4" key="1">
    <citation type="submission" date="2019-11" db="EMBL/GenBank/DDBJ databases">
        <authorList>
            <person name="Feng L."/>
        </authorList>
    </citation>
    <scope>NUCLEOTIDE SEQUENCE</scope>
    <source>
        <strain evidence="4">AundefinedLFYP135</strain>
    </source>
</reference>
<name>A0A6N2VAT3_9FIRM</name>
<sequence length="191" mass="20111">MKPTTNRVYSLCVTALFAAILAVLSPLSIPLPFTPVPLSLGTFAVYLAAAAGGVRWGTLSVAVYLLLGAVGIPVFAGYSGGLQVLVGPTGGYLIGYLPLAFLVGLLTDHFPERKSIYPLSMIAGTFFCYAIGTWWLARQASLSLPGALAAGVLPFLPGDGVKILAASAIAYPVRRVLFRRRENFPPQKKAG</sequence>
<comment type="similarity">
    <text evidence="1 2">Belongs to the BioY family.</text>
</comment>
<feature type="transmembrane region" description="Helical" evidence="3">
    <location>
        <begin position="90"/>
        <end position="107"/>
    </location>
</feature>
<organism evidence="4">
    <name type="scientific">uncultured Anaerotruncus sp</name>
    <dbReference type="NCBI Taxonomy" id="905011"/>
    <lineage>
        <taxon>Bacteria</taxon>
        <taxon>Bacillati</taxon>
        <taxon>Bacillota</taxon>
        <taxon>Clostridia</taxon>
        <taxon>Eubacteriales</taxon>
        <taxon>Oscillospiraceae</taxon>
        <taxon>Anaerotruncus</taxon>
        <taxon>environmental samples</taxon>
    </lineage>
</organism>
<dbReference type="Gene3D" id="1.10.1760.20">
    <property type="match status" value="1"/>
</dbReference>
<accession>A0A6N2VAT3</accession>
<keyword evidence="3" id="KW-1133">Transmembrane helix</keyword>
<keyword evidence="2" id="KW-0813">Transport</keyword>
<comment type="subcellular location">
    <subcellularLocation>
        <location evidence="2">Cell membrane</location>
        <topology evidence="2">Multi-pass membrane protein</topology>
    </subcellularLocation>
</comment>
<dbReference type="GO" id="GO:0015225">
    <property type="term" value="F:biotin transmembrane transporter activity"/>
    <property type="evidence" value="ECO:0007669"/>
    <property type="project" value="UniProtKB-UniRule"/>
</dbReference>
<evidence type="ECO:0000256" key="1">
    <source>
        <dbReference type="ARBA" id="ARBA00010692"/>
    </source>
</evidence>
<gene>
    <name evidence="4" type="primary">bioY</name>
    <name evidence="4" type="ORF">AULFYP135_02303</name>
</gene>
<dbReference type="EMBL" id="CACRSL010000005">
    <property type="protein sequence ID" value="VYT25511.1"/>
    <property type="molecule type" value="Genomic_DNA"/>
</dbReference>
<evidence type="ECO:0000313" key="4">
    <source>
        <dbReference type="EMBL" id="VYT25511.1"/>
    </source>
</evidence>
<dbReference type="PANTHER" id="PTHR34295">
    <property type="entry name" value="BIOTIN TRANSPORTER BIOY"/>
    <property type="match status" value="1"/>
</dbReference>
<dbReference type="AlphaFoldDB" id="A0A6N2VAT3"/>
<keyword evidence="2" id="KW-1003">Cell membrane</keyword>
<feature type="transmembrane region" description="Helical" evidence="3">
    <location>
        <begin position="61"/>
        <end position="78"/>
    </location>
</feature>
<dbReference type="GO" id="GO:0005886">
    <property type="term" value="C:plasma membrane"/>
    <property type="evidence" value="ECO:0007669"/>
    <property type="project" value="UniProtKB-SubCell"/>
</dbReference>
<evidence type="ECO:0000256" key="3">
    <source>
        <dbReference type="SAM" id="Phobius"/>
    </source>
</evidence>
<dbReference type="Pfam" id="PF02632">
    <property type="entry name" value="BioY"/>
    <property type="match status" value="1"/>
</dbReference>
<keyword evidence="3" id="KW-0812">Transmembrane</keyword>
<dbReference type="InterPro" id="IPR003784">
    <property type="entry name" value="BioY"/>
</dbReference>
<keyword evidence="2 3" id="KW-0472">Membrane</keyword>
<feature type="transmembrane region" description="Helical" evidence="3">
    <location>
        <begin position="36"/>
        <end position="54"/>
    </location>
</feature>